<gene>
    <name evidence="2" type="ORF">ENJ98_02485</name>
</gene>
<dbReference type="Proteomes" id="UP000886100">
    <property type="component" value="Unassembled WGS sequence"/>
</dbReference>
<dbReference type="GO" id="GO:0008757">
    <property type="term" value="F:S-adenosylmethionine-dependent methyltransferase activity"/>
    <property type="evidence" value="ECO:0007669"/>
    <property type="project" value="InterPro"/>
</dbReference>
<organism evidence="2">
    <name type="scientific">Thiolapillus brandeum</name>
    <dbReference type="NCBI Taxonomy" id="1076588"/>
    <lineage>
        <taxon>Bacteria</taxon>
        <taxon>Pseudomonadati</taxon>
        <taxon>Pseudomonadota</taxon>
        <taxon>Gammaproteobacteria</taxon>
        <taxon>Chromatiales</taxon>
        <taxon>Sedimenticolaceae</taxon>
        <taxon>Thiolapillus</taxon>
    </lineage>
</organism>
<accession>A0A7C5MXP3</accession>
<dbReference type="AlphaFoldDB" id="A0A7C5MXP3"/>
<dbReference type="GO" id="GO:0032259">
    <property type="term" value="P:methylation"/>
    <property type="evidence" value="ECO:0007669"/>
    <property type="project" value="UniProtKB-KW"/>
</dbReference>
<evidence type="ECO:0000259" key="1">
    <source>
        <dbReference type="Pfam" id="PF08241"/>
    </source>
</evidence>
<name>A0A7C5MXP3_9GAMM</name>
<dbReference type="Pfam" id="PF08241">
    <property type="entry name" value="Methyltransf_11"/>
    <property type="match status" value="1"/>
</dbReference>
<dbReference type="CDD" id="cd02440">
    <property type="entry name" value="AdoMet_MTases"/>
    <property type="match status" value="1"/>
</dbReference>
<proteinExistence type="predicted"/>
<comment type="caution">
    <text evidence="2">The sequence shown here is derived from an EMBL/GenBank/DDBJ whole genome shotgun (WGS) entry which is preliminary data.</text>
</comment>
<dbReference type="EMBL" id="DROM01000152">
    <property type="protein sequence ID" value="HHH13079.1"/>
    <property type="molecule type" value="Genomic_DNA"/>
</dbReference>
<dbReference type="InterPro" id="IPR013216">
    <property type="entry name" value="Methyltransf_11"/>
</dbReference>
<reference evidence="2" key="1">
    <citation type="journal article" date="2020" name="mSystems">
        <title>Genome- and Community-Level Interaction Insights into Carbon Utilization and Element Cycling Functions of Hydrothermarchaeota in Hydrothermal Sediment.</title>
        <authorList>
            <person name="Zhou Z."/>
            <person name="Liu Y."/>
            <person name="Xu W."/>
            <person name="Pan J."/>
            <person name="Luo Z.H."/>
            <person name="Li M."/>
        </authorList>
    </citation>
    <scope>NUCLEOTIDE SEQUENCE [LARGE SCALE GENOMIC DNA]</scope>
    <source>
        <strain evidence="2">HyVt-535</strain>
    </source>
</reference>
<keyword evidence="2" id="KW-0489">Methyltransferase</keyword>
<evidence type="ECO:0000313" key="2">
    <source>
        <dbReference type="EMBL" id="HHH13079.1"/>
    </source>
</evidence>
<dbReference type="SUPFAM" id="SSF53335">
    <property type="entry name" value="S-adenosyl-L-methionine-dependent methyltransferases"/>
    <property type="match status" value="1"/>
</dbReference>
<feature type="domain" description="Methyltransferase type 11" evidence="1">
    <location>
        <begin position="65"/>
        <end position="158"/>
    </location>
</feature>
<dbReference type="Gene3D" id="3.40.50.150">
    <property type="entry name" value="Vaccinia Virus protein VP39"/>
    <property type="match status" value="1"/>
</dbReference>
<dbReference type="InterPro" id="IPR029063">
    <property type="entry name" value="SAM-dependent_MTases_sf"/>
</dbReference>
<protein>
    <submittedName>
        <fullName evidence="2">Class I SAM-dependent methyltransferase</fullName>
    </submittedName>
</protein>
<keyword evidence="2" id="KW-0808">Transferase</keyword>
<sequence length="237" mass="27970">MNEPRDSRNKEEEGELFFSSLYTPEQARRYFYKHQESFGRRLSDRVEKRMVRKALRLAGEPASVLDLPCGTGRFWPLLLERGERRVLAGDYSGGMLEIARGFQPPELLEKVQLLQTSAFRIALAPDAVDSILCIRLFHHIGERKDRLRILREFHRVTRDTVCLSLWLDDSRQGRRRRRLEQERAQGVRAYRRGYQDRFVQSPEVVEAEFEEAGFEILARVRMLPGWSIWSTYVLKKR</sequence>